<dbReference type="EMBL" id="BAAALG010000013">
    <property type="protein sequence ID" value="GAA1110499.1"/>
    <property type="molecule type" value="Genomic_DNA"/>
</dbReference>
<protein>
    <submittedName>
        <fullName evidence="1">Uncharacterized protein</fullName>
    </submittedName>
</protein>
<organism evidence="1 2">
    <name type="scientific">Nocardioides dubius</name>
    <dbReference type="NCBI Taxonomy" id="317019"/>
    <lineage>
        <taxon>Bacteria</taxon>
        <taxon>Bacillati</taxon>
        <taxon>Actinomycetota</taxon>
        <taxon>Actinomycetes</taxon>
        <taxon>Propionibacteriales</taxon>
        <taxon>Nocardioidaceae</taxon>
        <taxon>Nocardioides</taxon>
    </lineage>
</organism>
<accession>A0ABP4EI63</accession>
<keyword evidence="2" id="KW-1185">Reference proteome</keyword>
<sequence>MRASLRLFLPSLRLFLPSLRLFLPTLRLWCASLRSSPPRRRQLVQVPVETGVRAARPVLAAPCTALLVTA</sequence>
<name>A0ABP4EI63_9ACTN</name>
<dbReference type="Proteomes" id="UP001501581">
    <property type="component" value="Unassembled WGS sequence"/>
</dbReference>
<gene>
    <name evidence="1" type="ORF">GCM10009668_33940</name>
</gene>
<comment type="caution">
    <text evidence="1">The sequence shown here is derived from an EMBL/GenBank/DDBJ whole genome shotgun (WGS) entry which is preliminary data.</text>
</comment>
<evidence type="ECO:0000313" key="2">
    <source>
        <dbReference type="Proteomes" id="UP001501581"/>
    </source>
</evidence>
<reference evidence="2" key="1">
    <citation type="journal article" date="2019" name="Int. J. Syst. Evol. Microbiol.">
        <title>The Global Catalogue of Microorganisms (GCM) 10K type strain sequencing project: providing services to taxonomists for standard genome sequencing and annotation.</title>
        <authorList>
            <consortium name="The Broad Institute Genomics Platform"/>
            <consortium name="The Broad Institute Genome Sequencing Center for Infectious Disease"/>
            <person name="Wu L."/>
            <person name="Ma J."/>
        </authorList>
    </citation>
    <scope>NUCLEOTIDE SEQUENCE [LARGE SCALE GENOMIC DNA]</scope>
    <source>
        <strain evidence="2">JCM 13008</strain>
    </source>
</reference>
<evidence type="ECO:0000313" key="1">
    <source>
        <dbReference type="EMBL" id="GAA1110499.1"/>
    </source>
</evidence>
<proteinExistence type="predicted"/>